<keyword evidence="3" id="KW-0677">Repeat</keyword>
<dbReference type="InterPro" id="IPR050541">
    <property type="entry name" value="LRR_TM_domain-containing"/>
</dbReference>
<dbReference type="SMART" id="SM00369">
    <property type="entry name" value="LRR_TYP"/>
    <property type="match status" value="9"/>
</dbReference>
<name>A0ABQ8LNA8_LABRO</name>
<evidence type="ECO:0000256" key="3">
    <source>
        <dbReference type="ARBA" id="ARBA00022737"/>
    </source>
</evidence>
<reference evidence="6 7" key="1">
    <citation type="submission" date="2022-01" db="EMBL/GenBank/DDBJ databases">
        <title>A high-quality chromosome-level genome assembly of rohu carp, Labeo rohita.</title>
        <authorList>
            <person name="Arick M.A. II"/>
            <person name="Hsu C.-Y."/>
            <person name="Magbanua Z."/>
            <person name="Pechanova O."/>
            <person name="Grover C."/>
            <person name="Miller E."/>
            <person name="Thrash A."/>
            <person name="Ezzel L."/>
            <person name="Alam S."/>
            <person name="Benzie J."/>
            <person name="Hamilton M."/>
            <person name="Karsi A."/>
            <person name="Lawrence M.L."/>
            <person name="Peterson D.G."/>
        </authorList>
    </citation>
    <scope>NUCLEOTIDE SEQUENCE [LARGE SCALE GENOMIC DNA]</scope>
    <source>
        <strain evidence="7">BAU-BD-2019</strain>
        <tissue evidence="6">Blood</tissue>
    </source>
</reference>
<sequence>MYEVLVLISSAGSQRAERLWRLHRSLVFTDPPCYRVLGDITVTSICCEPDRTCAKDMKLVAGLAVLWLWVAEAVENCPSACKCTQKSSTEKTEVSCQKRGLESIPPQLPLDTWILKMGENILQDLPANILSSVPKIESLNLERNSIKSIHPQAFDGAQRLMLLNLQGNRMSKLPVKGFKDLLNLRFLMLGQNQIASLQPNIFIGMRNLSELDLPLNTLTALPPNAFKPLIALKVLDLALNRIQSISPKAFVGLDELLFLNLDNNKLKNIQAGTFGPLVALEMLVLDNNLLSTLTADALEGLSNLQELYVRKNEIESLPADVFRHTPKLTHVGLSGNRLHAIDGNMLANMQGLKEVFLHDNPWKCDCSINSLVHYIAQMRANHSPLQRLQCTSPEEFRDRPIHQLKSDELPCRA</sequence>
<organism evidence="6 7">
    <name type="scientific">Labeo rohita</name>
    <name type="common">Indian major carp</name>
    <name type="synonym">Cyprinus rohita</name>
    <dbReference type="NCBI Taxonomy" id="84645"/>
    <lineage>
        <taxon>Eukaryota</taxon>
        <taxon>Metazoa</taxon>
        <taxon>Chordata</taxon>
        <taxon>Craniata</taxon>
        <taxon>Vertebrata</taxon>
        <taxon>Euteleostomi</taxon>
        <taxon>Actinopterygii</taxon>
        <taxon>Neopterygii</taxon>
        <taxon>Teleostei</taxon>
        <taxon>Ostariophysi</taxon>
        <taxon>Cypriniformes</taxon>
        <taxon>Cyprinidae</taxon>
        <taxon>Labeoninae</taxon>
        <taxon>Labeonini</taxon>
        <taxon>Labeo</taxon>
    </lineage>
</organism>
<dbReference type="PANTHER" id="PTHR24369:SF211">
    <property type="entry name" value="LEUCINE-RICH REPEAT-CONTAINING PROTEIN 15-LIKE"/>
    <property type="match status" value="1"/>
</dbReference>
<evidence type="ECO:0000313" key="7">
    <source>
        <dbReference type="Proteomes" id="UP000830375"/>
    </source>
</evidence>
<dbReference type="EMBL" id="JACTAM010000020">
    <property type="protein sequence ID" value="KAI2652129.1"/>
    <property type="molecule type" value="Genomic_DNA"/>
</dbReference>
<dbReference type="PROSITE" id="PS51450">
    <property type="entry name" value="LRR"/>
    <property type="match status" value="1"/>
</dbReference>
<dbReference type="SMART" id="SM00082">
    <property type="entry name" value="LRRCT"/>
    <property type="match status" value="1"/>
</dbReference>
<dbReference type="InterPro" id="IPR000372">
    <property type="entry name" value="LRRNT"/>
</dbReference>
<evidence type="ECO:0000256" key="1">
    <source>
        <dbReference type="ARBA" id="ARBA00022614"/>
    </source>
</evidence>
<dbReference type="SUPFAM" id="SSF52058">
    <property type="entry name" value="L domain-like"/>
    <property type="match status" value="1"/>
</dbReference>
<accession>A0ABQ8LNA8</accession>
<dbReference type="InterPro" id="IPR001611">
    <property type="entry name" value="Leu-rich_rpt"/>
</dbReference>
<dbReference type="PANTHER" id="PTHR24369">
    <property type="entry name" value="ANTIGEN BSP, PUTATIVE-RELATED"/>
    <property type="match status" value="1"/>
</dbReference>
<comment type="caution">
    <text evidence="6">The sequence shown here is derived from an EMBL/GenBank/DDBJ whole genome shotgun (WGS) entry which is preliminary data.</text>
</comment>
<proteinExistence type="predicted"/>
<evidence type="ECO:0000313" key="6">
    <source>
        <dbReference type="EMBL" id="KAI2652129.1"/>
    </source>
</evidence>
<dbReference type="Proteomes" id="UP000830375">
    <property type="component" value="Unassembled WGS sequence"/>
</dbReference>
<keyword evidence="7" id="KW-1185">Reference proteome</keyword>
<feature type="domain" description="LRRNT" evidence="4">
    <location>
        <begin position="76"/>
        <end position="114"/>
    </location>
</feature>
<evidence type="ECO:0000256" key="2">
    <source>
        <dbReference type="ARBA" id="ARBA00022729"/>
    </source>
</evidence>
<dbReference type="InterPro" id="IPR003591">
    <property type="entry name" value="Leu-rich_rpt_typical-subtyp"/>
</dbReference>
<dbReference type="SMART" id="SM00013">
    <property type="entry name" value="LRRNT"/>
    <property type="match status" value="1"/>
</dbReference>
<dbReference type="InterPro" id="IPR032675">
    <property type="entry name" value="LRR_dom_sf"/>
</dbReference>
<keyword evidence="1" id="KW-0433">Leucine-rich repeat</keyword>
<dbReference type="Pfam" id="PF01462">
    <property type="entry name" value="LRRNT"/>
    <property type="match status" value="1"/>
</dbReference>
<evidence type="ECO:0000259" key="4">
    <source>
        <dbReference type="SMART" id="SM00013"/>
    </source>
</evidence>
<evidence type="ECO:0000259" key="5">
    <source>
        <dbReference type="SMART" id="SM00082"/>
    </source>
</evidence>
<feature type="domain" description="LRRCT" evidence="5">
    <location>
        <begin position="360"/>
        <end position="412"/>
    </location>
</feature>
<protein>
    <submittedName>
        <fullName evidence="6">Leucine-rich repeat-containing protein 15</fullName>
    </submittedName>
</protein>
<gene>
    <name evidence="6" type="ORF">H4Q32_014969</name>
</gene>
<dbReference type="Gene3D" id="3.80.10.10">
    <property type="entry name" value="Ribonuclease Inhibitor"/>
    <property type="match status" value="2"/>
</dbReference>
<dbReference type="InterPro" id="IPR000483">
    <property type="entry name" value="Cys-rich_flank_reg_C"/>
</dbReference>
<keyword evidence="2" id="KW-0732">Signal</keyword>
<dbReference type="Pfam" id="PF13855">
    <property type="entry name" value="LRR_8"/>
    <property type="match status" value="3"/>
</dbReference>